<dbReference type="RefSeq" id="WP_141280854.1">
    <property type="nucleotide sequence ID" value="NZ_BAAAWK010000001.1"/>
</dbReference>
<reference evidence="2 3" key="1">
    <citation type="submission" date="2019-06" db="EMBL/GenBank/DDBJ databases">
        <title>Whole genome shotgun sequence of Paenarthrobacter aurescens NBRC 12136.</title>
        <authorList>
            <person name="Hosoyama A."/>
            <person name="Uohara A."/>
            <person name="Ohji S."/>
            <person name="Ichikawa N."/>
        </authorList>
    </citation>
    <scope>NUCLEOTIDE SEQUENCE [LARGE SCALE GENOMIC DNA]</scope>
    <source>
        <strain evidence="2 3">NBRC 12136</strain>
    </source>
</reference>
<feature type="transmembrane region" description="Helical" evidence="1">
    <location>
        <begin position="31"/>
        <end position="52"/>
    </location>
</feature>
<dbReference type="OrthoDB" id="4966455at2"/>
<sequence length="61" mass="6861">MNRSPLVWLFLALVLGAYAVSIFVSTSDQPWWSTLSGIVIAGASLVALWRFIREVKKNRQP</sequence>
<name>A0A4Y3NEH1_PAEAU</name>
<dbReference type="Proteomes" id="UP000317715">
    <property type="component" value="Unassembled WGS sequence"/>
</dbReference>
<dbReference type="EMBL" id="BJMD01000001">
    <property type="protein sequence ID" value="GEB17468.1"/>
    <property type="molecule type" value="Genomic_DNA"/>
</dbReference>
<proteinExistence type="predicted"/>
<keyword evidence="1" id="KW-1133">Transmembrane helix</keyword>
<protein>
    <submittedName>
        <fullName evidence="2">Uncharacterized protein</fullName>
    </submittedName>
</protein>
<organism evidence="2 3">
    <name type="scientific">Paenarthrobacter aurescens</name>
    <name type="common">Arthrobacter aurescens</name>
    <dbReference type="NCBI Taxonomy" id="43663"/>
    <lineage>
        <taxon>Bacteria</taxon>
        <taxon>Bacillati</taxon>
        <taxon>Actinomycetota</taxon>
        <taxon>Actinomycetes</taxon>
        <taxon>Micrococcales</taxon>
        <taxon>Micrococcaceae</taxon>
        <taxon>Paenarthrobacter</taxon>
    </lineage>
</organism>
<evidence type="ECO:0000313" key="3">
    <source>
        <dbReference type="Proteomes" id="UP000317715"/>
    </source>
</evidence>
<keyword evidence="1" id="KW-0812">Transmembrane</keyword>
<dbReference type="GeneID" id="97302314"/>
<evidence type="ECO:0000256" key="1">
    <source>
        <dbReference type="SAM" id="Phobius"/>
    </source>
</evidence>
<gene>
    <name evidence="2" type="ORF">AAU01_02230</name>
</gene>
<evidence type="ECO:0000313" key="2">
    <source>
        <dbReference type="EMBL" id="GEB17468.1"/>
    </source>
</evidence>
<keyword evidence="1" id="KW-0472">Membrane</keyword>
<accession>A0A4Y3NEH1</accession>
<keyword evidence="3" id="KW-1185">Reference proteome</keyword>
<comment type="caution">
    <text evidence="2">The sequence shown here is derived from an EMBL/GenBank/DDBJ whole genome shotgun (WGS) entry which is preliminary data.</text>
</comment>
<dbReference type="AlphaFoldDB" id="A0A4Y3NEH1"/>